<dbReference type="SMART" id="SM00248">
    <property type="entry name" value="ANK"/>
    <property type="match status" value="10"/>
</dbReference>
<name>A0ABD1EMP4_HYPHA</name>
<dbReference type="PROSITE" id="PS50297">
    <property type="entry name" value="ANK_REP_REGION"/>
    <property type="match status" value="4"/>
</dbReference>
<evidence type="ECO:0000256" key="2">
    <source>
        <dbReference type="SAM" id="MobiDB-lite"/>
    </source>
</evidence>
<feature type="repeat" description="ANK" evidence="1">
    <location>
        <begin position="661"/>
        <end position="694"/>
    </location>
</feature>
<dbReference type="PANTHER" id="PTHR24172">
    <property type="entry name" value="ANK_REP_REGION DOMAIN-CONTAINING PROTEIN"/>
    <property type="match status" value="1"/>
</dbReference>
<keyword evidence="1" id="KW-0040">ANK repeat</keyword>
<dbReference type="PANTHER" id="PTHR24172:SF4">
    <property type="entry name" value="ANK_REP_REGION DOMAIN-CONTAINING PROTEIN"/>
    <property type="match status" value="1"/>
</dbReference>
<dbReference type="Gene3D" id="1.25.40.20">
    <property type="entry name" value="Ankyrin repeat-containing domain"/>
    <property type="match status" value="5"/>
</dbReference>
<keyword evidence="4" id="KW-1185">Reference proteome</keyword>
<dbReference type="InterPro" id="IPR036770">
    <property type="entry name" value="Ankyrin_rpt-contain_sf"/>
</dbReference>
<dbReference type="Gene3D" id="1.20.890.10">
    <property type="entry name" value="cAMP-dependent protein kinase regulatory subunit, dimerization-anchoring domain"/>
    <property type="match status" value="1"/>
</dbReference>
<feature type="compositionally biased region" description="Basic and acidic residues" evidence="2">
    <location>
        <begin position="471"/>
        <end position="491"/>
    </location>
</feature>
<feature type="repeat" description="ANK" evidence="1">
    <location>
        <begin position="627"/>
        <end position="647"/>
    </location>
</feature>
<feature type="region of interest" description="Disordered" evidence="2">
    <location>
        <begin position="444"/>
        <end position="517"/>
    </location>
</feature>
<protein>
    <submittedName>
        <fullName evidence="3">Uncharacterized protein</fullName>
    </submittedName>
</protein>
<evidence type="ECO:0000256" key="1">
    <source>
        <dbReference type="PROSITE-ProRule" id="PRU00023"/>
    </source>
</evidence>
<dbReference type="EMBL" id="JBDJPC010000006">
    <property type="protein sequence ID" value="KAL1497770.1"/>
    <property type="molecule type" value="Genomic_DNA"/>
</dbReference>
<proteinExistence type="predicted"/>
<dbReference type="Pfam" id="PF12796">
    <property type="entry name" value="Ank_2"/>
    <property type="match status" value="2"/>
</dbReference>
<dbReference type="InterPro" id="IPR049630">
    <property type="entry name" value="DYDC-like_DD"/>
</dbReference>
<feature type="compositionally biased region" description="Basic and acidic residues" evidence="2">
    <location>
        <begin position="505"/>
        <end position="517"/>
    </location>
</feature>
<feature type="repeat" description="ANK" evidence="1">
    <location>
        <begin position="858"/>
        <end position="892"/>
    </location>
</feature>
<dbReference type="SUPFAM" id="SSF48403">
    <property type="entry name" value="Ankyrin repeat"/>
    <property type="match status" value="3"/>
</dbReference>
<feature type="repeat" description="ANK" evidence="1">
    <location>
        <begin position="1048"/>
        <end position="1081"/>
    </location>
</feature>
<dbReference type="Proteomes" id="UP001566132">
    <property type="component" value="Unassembled WGS sequence"/>
</dbReference>
<accession>A0ABD1EMP4</accession>
<feature type="repeat" description="ANK" evidence="1">
    <location>
        <begin position="346"/>
        <end position="379"/>
    </location>
</feature>
<comment type="caution">
    <text evidence="3">The sequence shown here is derived from an EMBL/GenBank/DDBJ whole genome shotgun (WGS) entry which is preliminary data.</text>
</comment>
<dbReference type="InterPro" id="IPR007858">
    <property type="entry name" value="Dpy-30_motif"/>
</dbReference>
<evidence type="ECO:0000313" key="3">
    <source>
        <dbReference type="EMBL" id="KAL1497770.1"/>
    </source>
</evidence>
<dbReference type="InterPro" id="IPR002110">
    <property type="entry name" value="Ankyrin_rpt"/>
</dbReference>
<dbReference type="AlphaFoldDB" id="A0ABD1EMP4"/>
<evidence type="ECO:0000313" key="4">
    <source>
        <dbReference type="Proteomes" id="UP001566132"/>
    </source>
</evidence>
<gene>
    <name evidence="3" type="ORF">ABEB36_008672</name>
</gene>
<reference evidence="3 4" key="1">
    <citation type="submission" date="2024-05" db="EMBL/GenBank/DDBJ databases">
        <title>Genetic variation in Jamaican populations of the coffee berry borer (Hypothenemus hampei).</title>
        <authorList>
            <person name="Errbii M."/>
            <person name="Myrie A."/>
        </authorList>
    </citation>
    <scope>NUCLEOTIDE SEQUENCE [LARGE SCALE GENOMIC DNA]</scope>
    <source>
        <strain evidence="3">JA-Hopewell-2020-01-JO</strain>
        <tissue evidence="3">Whole body</tissue>
    </source>
</reference>
<dbReference type="PROSITE" id="PS50088">
    <property type="entry name" value="ANK_REPEAT"/>
    <property type="match status" value="6"/>
</dbReference>
<sequence length="1106" mass="124236">MTILKKRAPSDNKGINGLYVHSNPPRVLSVSASHIRQLIRNGDIDKLEQLVYEGQGKKLIGEYSADYKTRMFLKSVPSLMSKISLLHDALNSDRLGEIQSILDEEPEKKKKLVMAKDDSGVGLLHKAVYYDLKSIYRWLIDKFPHTVHMRDSEGRTPYFYTLMCKDPVVVQKLLTVAGADPNLQDYSNHTTKYYQCHLQELELPSCQKSTTISRKGTGYKDSLSYKKSNIRIWIHQRNMTNLQQLIWDGHGSKLLVEHSNNPKMRKFLEAVPYIMGLIKDVHCDAQNGDLDSLINRVSPPVPPAVLTAKDANGLTPLHKAVGLGKSEIAHYIIEKIPECINAVDNEGRTPLHYTACLKDDQKMFNYLIEHGADESALDNRQKTAAYYKTRASELDSTKVLNQIPECPRGAKEPNSFDWSLLTLGDAATSVNGFVKKAKDKNENGVKDKLVMQESAKNNEEDMQITSKKKNTCKDDNKTSHQEDNKTNKDVSFHNSTKTETMNNNKRQEPVAESERSIEGVVNGENEIETMNKDGQNRPSSQDEDVKALIESANMEELAALVLNGDGDKLVNEKSDNQELQTFLDNVPVYMSKIRKIHTAAREGSLRDLQAALDRRKFAVAKDKISPNGASPLHVAVAFGRTSIVRYLAGRFPETVMAEDDNGRTPLHYAAVLKDNGHYYNLLTHLGADSRKKDKFDKTPTYYTKIQTDFNQQKILGEFGAEGEVANMVNNKEPMVKLDENDENQTDMPFFATEEGRYLASSLGDPLIKGLTEVANKRPEDPIAYLATYLYNFAQNSRDGPKSRGNAQERQHEKMIMGGPQTGNENGSVPASIEVVTVDPDETDSENESAFKTTTRDEHGQSMLHFAAARSHGRNSLFQLLLESEINIGFRDELYRTARDISIQANVPENTIEIDRYVLHIATNGDTSKLVELLLEGYDHITDVVDGDAPIVDIVAKANQPETVSFLQSILAFEEKRERVHHAIRQGFISEVMSLMADEKDTGSGKLLAIGKNTYGRCSLHVAVLCQQEEIVDYLANTFTDTLKIGDNLERTALHYAMGIERMESITRVLIKAGAKRVVKDLKGRQPTYYFLNKSDILRLQEEEETI</sequence>
<organism evidence="3 4">
    <name type="scientific">Hypothenemus hampei</name>
    <name type="common">Coffee berry borer</name>
    <dbReference type="NCBI Taxonomy" id="57062"/>
    <lineage>
        <taxon>Eukaryota</taxon>
        <taxon>Metazoa</taxon>
        <taxon>Ecdysozoa</taxon>
        <taxon>Arthropoda</taxon>
        <taxon>Hexapoda</taxon>
        <taxon>Insecta</taxon>
        <taxon>Pterygota</taxon>
        <taxon>Neoptera</taxon>
        <taxon>Endopterygota</taxon>
        <taxon>Coleoptera</taxon>
        <taxon>Polyphaga</taxon>
        <taxon>Cucujiformia</taxon>
        <taxon>Curculionidae</taxon>
        <taxon>Scolytinae</taxon>
        <taxon>Hypothenemus</taxon>
    </lineage>
</organism>
<feature type="repeat" description="ANK" evidence="1">
    <location>
        <begin position="312"/>
        <end position="335"/>
    </location>
</feature>
<dbReference type="CDD" id="cd22966">
    <property type="entry name" value="DD_DYDC-like"/>
    <property type="match status" value="1"/>
</dbReference>
<dbReference type="Pfam" id="PF05186">
    <property type="entry name" value="Dpy-30"/>
    <property type="match status" value="1"/>
</dbReference>
<feature type="compositionally biased region" description="Polar residues" evidence="2">
    <location>
        <begin position="492"/>
        <end position="504"/>
    </location>
</feature>